<dbReference type="Proteomes" id="UP000037395">
    <property type="component" value="Unassembled WGS sequence"/>
</dbReference>
<keyword evidence="3" id="KW-1185">Reference proteome</keyword>
<comment type="caution">
    <text evidence="2">The sequence shown here is derived from an EMBL/GenBank/DDBJ whole genome shotgun (WGS) entry which is preliminary data.</text>
</comment>
<organism evidence="2 3">
    <name type="scientific">Kitasatospora aureofaciens</name>
    <name type="common">Streptomyces aureofaciens</name>
    <dbReference type="NCBI Taxonomy" id="1894"/>
    <lineage>
        <taxon>Bacteria</taxon>
        <taxon>Bacillati</taxon>
        <taxon>Actinomycetota</taxon>
        <taxon>Actinomycetes</taxon>
        <taxon>Kitasatosporales</taxon>
        <taxon>Streptomycetaceae</taxon>
        <taxon>Kitasatospora</taxon>
    </lineage>
</organism>
<keyword evidence="1" id="KW-0812">Transmembrane</keyword>
<sequence length="234" mass="24794">MLGQSHAISGALLYAATAPFLPEALLGAQPRPSEVLVGTLLCAGAALLPDLDHHDATPAHLLGPLSRGLCRVVGRLCGGHRHATHSLLFVALTSWGTWMGVTRLGGGFTLGLTFVLFALAARALHLHPPGRGLTAWVTSVGLAGVGTATVAAWFTGIAVWLPYTVCLGTLSHLLGDCLTRRGAPLFWPCRRRFELVLIRRTGGKLETRFFVPVMTVATFAALWFSAFAPRLATG</sequence>
<name>A0A1E7NGM1_KITAU</name>
<evidence type="ECO:0000313" key="2">
    <source>
        <dbReference type="EMBL" id="OEV39613.1"/>
    </source>
</evidence>
<evidence type="ECO:0000313" key="3">
    <source>
        <dbReference type="Proteomes" id="UP000037395"/>
    </source>
</evidence>
<dbReference type="AlphaFoldDB" id="A0A1E7NGM1"/>
<dbReference type="Pfam" id="PF04307">
    <property type="entry name" value="YdjM"/>
    <property type="match status" value="2"/>
</dbReference>
<keyword evidence="1" id="KW-1133">Transmembrane helix</keyword>
<proteinExistence type="predicted"/>
<feature type="transmembrane region" description="Helical" evidence="1">
    <location>
        <begin position="133"/>
        <end position="154"/>
    </location>
</feature>
<dbReference type="RefSeq" id="WP_030279197.1">
    <property type="nucleotide sequence ID" value="NZ_JBEXMP010000009.1"/>
</dbReference>
<dbReference type="PANTHER" id="PTHR35531:SF1">
    <property type="entry name" value="INNER MEMBRANE PROTEIN YBCI-RELATED"/>
    <property type="match status" value="1"/>
</dbReference>
<reference evidence="2" key="1">
    <citation type="submission" date="2016-08" db="EMBL/GenBank/DDBJ databases">
        <title>Sequencing, Assembly and Comparative Genomics of S. aureofaciens ATCC 10762.</title>
        <authorList>
            <person name="Gradnigo J.S."/>
            <person name="Johnson N."/>
            <person name="Somerville G.A."/>
        </authorList>
    </citation>
    <scope>NUCLEOTIDE SEQUENCE [LARGE SCALE GENOMIC DNA]</scope>
    <source>
        <strain evidence="2">ATCC 10762</strain>
    </source>
</reference>
<feature type="transmembrane region" description="Helical" evidence="1">
    <location>
        <begin position="104"/>
        <end position="121"/>
    </location>
</feature>
<dbReference type="EMBL" id="JPRF03000001">
    <property type="protein sequence ID" value="OEV39613.1"/>
    <property type="molecule type" value="Genomic_DNA"/>
</dbReference>
<accession>A0A1E7NGM1</accession>
<gene>
    <name evidence="2" type="ORF">HS99_0002775</name>
</gene>
<protein>
    <submittedName>
        <fullName evidence="2">Metal-dependent hydrolase</fullName>
    </submittedName>
</protein>
<dbReference type="PANTHER" id="PTHR35531">
    <property type="entry name" value="INNER MEMBRANE PROTEIN YBCI-RELATED"/>
    <property type="match status" value="1"/>
</dbReference>
<dbReference type="GO" id="GO:0016787">
    <property type="term" value="F:hydrolase activity"/>
    <property type="evidence" value="ECO:0007669"/>
    <property type="project" value="UniProtKB-KW"/>
</dbReference>
<dbReference type="OrthoDB" id="3425909at2"/>
<dbReference type="InterPro" id="IPR007404">
    <property type="entry name" value="YdjM-like"/>
</dbReference>
<keyword evidence="2" id="KW-0378">Hydrolase</keyword>
<evidence type="ECO:0000256" key="1">
    <source>
        <dbReference type="SAM" id="Phobius"/>
    </source>
</evidence>
<feature type="transmembrane region" description="Helical" evidence="1">
    <location>
        <begin position="209"/>
        <end position="228"/>
    </location>
</feature>
<keyword evidence="1" id="KW-0472">Membrane</keyword>